<organism evidence="1 2">
    <name type="scientific">Sphaeroforma arctica JP610</name>
    <dbReference type="NCBI Taxonomy" id="667725"/>
    <lineage>
        <taxon>Eukaryota</taxon>
        <taxon>Ichthyosporea</taxon>
        <taxon>Ichthyophonida</taxon>
        <taxon>Sphaeroforma</taxon>
    </lineage>
</organism>
<protein>
    <submittedName>
        <fullName evidence="1">Uncharacterized protein</fullName>
    </submittedName>
</protein>
<gene>
    <name evidence="1" type="ORF">SARC_17822</name>
</gene>
<sequence>MKGDVVASVIKCAVKHGIINANTVEVLTSTLSSQVDLSNCCNDTMNMFMIHLNTVAAMFPHSAAMSSVRDACVLSVLEYPPDALYTHTKAVSNDV</sequence>
<feature type="non-terminal residue" evidence="1">
    <location>
        <position position="95"/>
    </location>
</feature>
<reference evidence="1 2" key="1">
    <citation type="submission" date="2011-02" db="EMBL/GenBank/DDBJ databases">
        <title>The Genome Sequence of Sphaeroforma arctica JP610.</title>
        <authorList>
            <consortium name="The Broad Institute Genome Sequencing Platform"/>
            <person name="Russ C."/>
            <person name="Cuomo C."/>
            <person name="Young S.K."/>
            <person name="Zeng Q."/>
            <person name="Gargeya S."/>
            <person name="Alvarado L."/>
            <person name="Berlin A."/>
            <person name="Chapman S.B."/>
            <person name="Chen Z."/>
            <person name="Freedman E."/>
            <person name="Gellesch M."/>
            <person name="Goldberg J."/>
            <person name="Griggs A."/>
            <person name="Gujja S."/>
            <person name="Heilman E."/>
            <person name="Heiman D."/>
            <person name="Howarth C."/>
            <person name="Mehta T."/>
            <person name="Neiman D."/>
            <person name="Pearson M."/>
            <person name="Roberts A."/>
            <person name="Saif S."/>
            <person name="Shea T."/>
            <person name="Shenoy N."/>
            <person name="Sisk P."/>
            <person name="Stolte C."/>
            <person name="Sykes S."/>
            <person name="White J."/>
            <person name="Yandava C."/>
            <person name="Burger G."/>
            <person name="Gray M.W."/>
            <person name="Holland P.W.H."/>
            <person name="King N."/>
            <person name="Lang F.B.F."/>
            <person name="Roger A.J."/>
            <person name="Ruiz-Trillo I."/>
            <person name="Haas B."/>
            <person name="Nusbaum C."/>
            <person name="Birren B."/>
        </authorList>
    </citation>
    <scope>NUCLEOTIDE SEQUENCE [LARGE SCALE GENOMIC DNA]</scope>
    <source>
        <strain evidence="1 2">JP610</strain>
    </source>
</reference>
<evidence type="ECO:0000313" key="1">
    <source>
        <dbReference type="EMBL" id="KNC69663.1"/>
    </source>
</evidence>
<accession>A0A0L0F0K1</accession>
<name>A0A0L0F0K1_9EUKA</name>
<proteinExistence type="predicted"/>
<dbReference type="RefSeq" id="XP_014143565.1">
    <property type="nucleotide sequence ID" value="XM_014288090.1"/>
</dbReference>
<dbReference type="EMBL" id="KQ253848">
    <property type="protein sequence ID" value="KNC69663.1"/>
    <property type="molecule type" value="Genomic_DNA"/>
</dbReference>
<keyword evidence="2" id="KW-1185">Reference proteome</keyword>
<dbReference type="GeneID" id="25918326"/>
<dbReference type="AlphaFoldDB" id="A0A0L0F0K1"/>
<evidence type="ECO:0000313" key="2">
    <source>
        <dbReference type="Proteomes" id="UP000054560"/>
    </source>
</evidence>
<dbReference type="Proteomes" id="UP000054560">
    <property type="component" value="Unassembled WGS sequence"/>
</dbReference>